<evidence type="ECO:0000313" key="1">
    <source>
        <dbReference type="EMBL" id="CAL1288275.1"/>
    </source>
</evidence>
<gene>
    <name evidence="1" type="ORF">LARSCL_LOCUS15251</name>
</gene>
<evidence type="ECO:0000313" key="2">
    <source>
        <dbReference type="Proteomes" id="UP001497382"/>
    </source>
</evidence>
<name>A0AAV2AX74_9ARAC</name>
<dbReference type="EMBL" id="CAXIEN010000229">
    <property type="protein sequence ID" value="CAL1288275.1"/>
    <property type="molecule type" value="Genomic_DNA"/>
</dbReference>
<protein>
    <submittedName>
        <fullName evidence="1">Uncharacterized protein</fullName>
    </submittedName>
</protein>
<dbReference type="AlphaFoldDB" id="A0AAV2AX74"/>
<organism evidence="1 2">
    <name type="scientific">Larinioides sclopetarius</name>
    <dbReference type="NCBI Taxonomy" id="280406"/>
    <lineage>
        <taxon>Eukaryota</taxon>
        <taxon>Metazoa</taxon>
        <taxon>Ecdysozoa</taxon>
        <taxon>Arthropoda</taxon>
        <taxon>Chelicerata</taxon>
        <taxon>Arachnida</taxon>
        <taxon>Araneae</taxon>
        <taxon>Araneomorphae</taxon>
        <taxon>Entelegynae</taxon>
        <taxon>Araneoidea</taxon>
        <taxon>Araneidae</taxon>
        <taxon>Larinioides</taxon>
    </lineage>
</organism>
<keyword evidence="2" id="KW-1185">Reference proteome</keyword>
<accession>A0AAV2AX74</accession>
<dbReference type="Proteomes" id="UP001497382">
    <property type="component" value="Unassembled WGS sequence"/>
</dbReference>
<comment type="caution">
    <text evidence="1">The sequence shown here is derived from an EMBL/GenBank/DDBJ whole genome shotgun (WGS) entry which is preliminary data.</text>
</comment>
<proteinExistence type="predicted"/>
<reference evidence="1 2" key="1">
    <citation type="submission" date="2024-04" db="EMBL/GenBank/DDBJ databases">
        <authorList>
            <person name="Rising A."/>
            <person name="Reimegard J."/>
            <person name="Sonavane S."/>
            <person name="Akerstrom W."/>
            <person name="Nylinder S."/>
            <person name="Hedman E."/>
            <person name="Kallberg Y."/>
        </authorList>
    </citation>
    <scope>NUCLEOTIDE SEQUENCE [LARGE SCALE GENOMIC DNA]</scope>
</reference>
<sequence>MLTLRRQETKCYSLDRVFFRSYRITEFRARVGGGFWWRKRQRRK</sequence>